<dbReference type="EMBL" id="JALKII010000004">
    <property type="protein sequence ID" value="MCK0537701.1"/>
    <property type="molecule type" value="Genomic_DNA"/>
</dbReference>
<proteinExistence type="predicted"/>
<keyword evidence="2" id="KW-1185">Reference proteome</keyword>
<name>A0ABT0E7B3_9GAMM</name>
<accession>A0ABT0E7B3</accession>
<gene>
    <name evidence="1" type="ORF">MU846_08260</name>
</gene>
<evidence type="ECO:0000313" key="2">
    <source>
        <dbReference type="Proteomes" id="UP001165524"/>
    </source>
</evidence>
<protein>
    <submittedName>
        <fullName evidence="1">DUF4845 domain-containing protein</fullName>
    </submittedName>
</protein>
<reference evidence="1" key="1">
    <citation type="submission" date="2022-04" db="EMBL/GenBank/DDBJ databases">
        <title>Alcanivorax sp. CY1518 draft genome sequence.</title>
        <authorList>
            <person name="Zhao G."/>
            <person name="An M."/>
        </authorList>
    </citation>
    <scope>NUCLEOTIDE SEQUENCE</scope>
    <source>
        <strain evidence="1">CY1518</strain>
    </source>
</reference>
<dbReference type="InterPro" id="IPR032314">
    <property type="entry name" value="DUF4845"/>
</dbReference>
<dbReference type="Proteomes" id="UP001165524">
    <property type="component" value="Unassembled WGS sequence"/>
</dbReference>
<comment type="caution">
    <text evidence="1">The sequence shown here is derived from an EMBL/GenBank/DDBJ whole genome shotgun (WGS) entry which is preliminary data.</text>
</comment>
<evidence type="ECO:0000313" key="1">
    <source>
        <dbReference type="EMBL" id="MCK0537701.1"/>
    </source>
</evidence>
<dbReference type="RefSeq" id="WP_246951555.1">
    <property type="nucleotide sequence ID" value="NZ_JALKII010000004.1"/>
</dbReference>
<organism evidence="1 2">
    <name type="scientific">Alcanivorax quisquiliarum</name>
    <dbReference type="NCBI Taxonomy" id="2933565"/>
    <lineage>
        <taxon>Bacteria</taxon>
        <taxon>Pseudomonadati</taxon>
        <taxon>Pseudomonadota</taxon>
        <taxon>Gammaproteobacteria</taxon>
        <taxon>Oceanospirillales</taxon>
        <taxon>Alcanivoracaceae</taxon>
        <taxon>Alcanivorax</taxon>
    </lineage>
</organism>
<dbReference type="Pfam" id="PF16137">
    <property type="entry name" value="DUF4845"/>
    <property type="match status" value="1"/>
</dbReference>
<sequence length="125" mass="13811">MKTFPSRMKGVSLAGWMVIIVLAVVLGTAALRTIPAYMEYSTIRTAINSTLADSKVGLQSENEIRAALDRRFGVNNVGAISARDLIISKESGILYIGVDYEVREPLFGNVDVILTFKQDFEKNIR</sequence>